<name>A0A6N4SSY6_CYTH3</name>
<evidence type="ECO:0000256" key="4">
    <source>
        <dbReference type="ARBA" id="ARBA00023136"/>
    </source>
</evidence>
<evidence type="ECO:0000313" key="8">
    <source>
        <dbReference type="Proteomes" id="UP000001822"/>
    </source>
</evidence>
<dbReference type="GO" id="GO:0016874">
    <property type="term" value="F:ligase activity"/>
    <property type="evidence" value="ECO:0007669"/>
    <property type="project" value="UniProtKB-KW"/>
</dbReference>
<keyword evidence="4 5" id="KW-0472">Membrane</keyword>
<organism evidence="7 8">
    <name type="scientific">Cytophaga hutchinsonii (strain ATCC 33406 / DSM 1761 / CIP 103989 / NBRC 15051 / NCIMB 9469 / D465)</name>
    <dbReference type="NCBI Taxonomy" id="269798"/>
    <lineage>
        <taxon>Bacteria</taxon>
        <taxon>Pseudomonadati</taxon>
        <taxon>Bacteroidota</taxon>
        <taxon>Cytophagia</taxon>
        <taxon>Cytophagales</taxon>
        <taxon>Cytophagaceae</taxon>
        <taxon>Cytophaga</taxon>
    </lineage>
</organism>
<proteinExistence type="predicted"/>
<keyword evidence="8" id="KW-1185">Reference proteome</keyword>
<dbReference type="PANTHER" id="PTHR37422:SF17">
    <property type="entry name" value="O-ANTIGEN LIGASE"/>
    <property type="match status" value="1"/>
</dbReference>
<comment type="subcellular location">
    <subcellularLocation>
        <location evidence="1">Membrane</location>
        <topology evidence="1">Multi-pass membrane protein</topology>
    </subcellularLocation>
</comment>
<keyword evidence="7" id="KW-0436">Ligase</keyword>
<dbReference type="GO" id="GO:0016020">
    <property type="term" value="C:membrane"/>
    <property type="evidence" value="ECO:0007669"/>
    <property type="project" value="UniProtKB-SubCell"/>
</dbReference>
<dbReference type="Pfam" id="PF04932">
    <property type="entry name" value="Wzy_C"/>
    <property type="match status" value="1"/>
</dbReference>
<feature type="transmembrane region" description="Helical" evidence="5">
    <location>
        <begin position="141"/>
        <end position="159"/>
    </location>
</feature>
<keyword evidence="3 5" id="KW-1133">Transmembrane helix</keyword>
<feature type="transmembrane region" description="Helical" evidence="5">
    <location>
        <begin position="244"/>
        <end position="275"/>
    </location>
</feature>
<feature type="transmembrane region" description="Helical" evidence="5">
    <location>
        <begin position="468"/>
        <end position="485"/>
    </location>
</feature>
<reference evidence="7 8" key="1">
    <citation type="journal article" date="2007" name="Appl. Environ. Microbiol.">
        <title>Genome sequence of the cellulolytic gliding bacterium Cytophaga hutchinsonii.</title>
        <authorList>
            <person name="Xie G."/>
            <person name="Bruce D.C."/>
            <person name="Challacombe J.F."/>
            <person name="Chertkov O."/>
            <person name="Detter J.C."/>
            <person name="Gilna P."/>
            <person name="Han C.S."/>
            <person name="Lucas S."/>
            <person name="Misra M."/>
            <person name="Myers G.L."/>
            <person name="Richardson P."/>
            <person name="Tapia R."/>
            <person name="Thayer N."/>
            <person name="Thompson L.S."/>
            <person name="Brettin T.S."/>
            <person name="Henrissat B."/>
            <person name="Wilson D.B."/>
            <person name="McBride M.J."/>
        </authorList>
    </citation>
    <scope>NUCLEOTIDE SEQUENCE [LARGE SCALE GENOMIC DNA]</scope>
    <source>
        <strain evidence="8">ATCC 33406 / DSM 1761 / CIP 103989 / NBRC 15051 / NCIMB 9469 / D465</strain>
    </source>
</reference>
<feature type="transmembrane region" description="Helical" evidence="5">
    <location>
        <begin position="117"/>
        <end position="135"/>
    </location>
</feature>
<protein>
    <submittedName>
        <fullName evidence="7">Membrane protein of EXOQ family/lipid A core-O-antigen ligase</fullName>
    </submittedName>
</protein>
<feature type="transmembrane region" description="Helical" evidence="5">
    <location>
        <begin position="166"/>
        <end position="187"/>
    </location>
</feature>
<dbReference type="InterPro" id="IPR051533">
    <property type="entry name" value="WaaL-like"/>
</dbReference>
<dbReference type="PANTHER" id="PTHR37422">
    <property type="entry name" value="TEICHURONIC ACID BIOSYNTHESIS PROTEIN TUAE"/>
    <property type="match status" value="1"/>
</dbReference>
<feature type="transmembrane region" description="Helical" evidence="5">
    <location>
        <begin position="281"/>
        <end position="298"/>
    </location>
</feature>
<gene>
    <name evidence="7" type="ordered locus">CHU_2177</name>
</gene>
<dbReference type="KEGG" id="chu:CHU_2177"/>
<dbReference type="AlphaFoldDB" id="A0A6N4SSY6"/>
<evidence type="ECO:0000256" key="3">
    <source>
        <dbReference type="ARBA" id="ARBA00022989"/>
    </source>
</evidence>
<dbReference type="Proteomes" id="UP000001822">
    <property type="component" value="Chromosome"/>
</dbReference>
<feature type="transmembrane region" description="Helical" evidence="5">
    <location>
        <begin position="12"/>
        <end position="31"/>
    </location>
</feature>
<feature type="transmembrane region" description="Helical" evidence="5">
    <location>
        <begin position="438"/>
        <end position="456"/>
    </location>
</feature>
<dbReference type="RefSeq" id="WP_011585557.1">
    <property type="nucleotide sequence ID" value="NC_008255.1"/>
</dbReference>
<dbReference type="EMBL" id="CP000383">
    <property type="protein sequence ID" value="ABG59440.1"/>
    <property type="molecule type" value="Genomic_DNA"/>
</dbReference>
<feature type="domain" description="O-antigen ligase-related" evidence="6">
    <location>
        <begin position="245"/>
        <end position="416"/>
    </location>
</feature>
<evidence type="ECO:0000313" key="7">
    <source>
        <dbReference type="EMBL" id="ABG59440.1"/>
    </source>
</evidence>
<feature type="transmembrane region" description="Helical" evidence="5">
    <location>
        <begin position="43"/>
        <end position="68"/>
    </location>
</feature>
<keyword evidence="2 5" id="KW-0812">Transmembrane</keyword>
<accession>A0A6N4SSY6</accession>
<dbReference type="InterPro" id="IPR007016">
    <property type="entry name" value="O-antigen_ligase-rel_domated"/>
</dbReference>
<evidence type="ECO:0000256" key="5">
    <source>
        <dbReference type="SAM" id="Phobius"/>
    </source>
</evidence>
<evidence type="ECO:0000256" key="1">
    <source>
        <dbReference type="ARBA" id="ARBA00004141"/>
    </source>
</evidence>
<evidence type="ECO:0000256" key="2">
    <source>
        <dbReference type="ARBA" id="ARBA00022692"/>
    </source>
</evidence>
<feature type="transmembrane region" description="Helical" evidence="5">
    <location>
        <begin position="212"/>
        <end position="232"/>
    </location>
</feature>
<feature type="transmembrane region" description="Helical" evidence="5">
    <location>
        <begin position="408"/>
        <end position="426"/>
    </location>
</feature>
<sequence length="495" mass="56096">MSVKKYIKNYQIVGEQYRVILLFTFCSLIGLSQDSIGIALLPVALLISAFIFSYPAAGLYITAALLPFSRNIGFDFIGVTVNTPLEPLLLVVAGTTLFNFMFNGIDKAMLFHPLTKLVIVFISLIFVSCCFSTEPLISFRIAAQTIIYIIASYFGILYFSQSDPKLPYHFLLTSLFSFSVLALINFIRHSTFGFSRTVAWNIPNPYYTDHTIYSTMAAFMIPLAFTAMLWYYKKSLWKFNVFTCLFLLSSSALILSYSRAAMMGVAGALCLFIVWRYKIRWSYIGIAALIVAVYIFSARDQFYMQMKRNNADSKTKKTSVEDQFKSITNMNTDVSNMERLNRWSSAIRMIKDKPFLGFGYGMYQHKYFPYQKANEMTYISIHNSQPKYKSGTGGTTHSEYLLISSENGIITGVVYIALLVMSLYTVSKLVNTLTPADVNYYIVIGLGMSITTYLVHSFFNNFLDTSKICTIFFGMLACLVTIDLSNKTTYTTVQQ</sequence>
<evidence type="ECO:0000259" key="6">
    <source>
        <dbReference type="Pfam" id="PF04932"/>
    </source>
</evidence>